<reference evidence="3" key="2">
    <citation type="submission" date="2016-11" db="EMBL/GenBank/DDBJ databases">
        <title>Complete Genome Sequencing of Pandoraea pulmonicola DSM 16583.</title>
        <authorList>
            <person name="Chan K.-G."/>
        </authorList>
    </citation>
    <scope>NUCLEOTIDE SEQUENCE</scope>
    <source>
        <strain evidence="3">DSM 16583</strain>
    </source>
</reference>
<dbReference type="Proteomes" id="UP000035086">
    <property type="component" value="Chromosome"/>
</dbReference>
<dbReference type="InterPro" id="IPR001543">
    <property type="entry name" value="FliN-like_C"/>
</dbReference>
<reference evidence="5" key="1">
    <citation type="submission" date="2014-12" db="EMBL/GenBank/DDBJ databases">
        <title>Complete Genome Sequencing of Pandoraea pulmonicola DSM 16583.</title>
        <authorList>
            <person name="Chan K.-G."/>
        </authorList>
    </citation>
    <scope>NUCLEOTIDE SEQUENCE [LARGE SCALE GENOMIC DNA]</scope>
    <source>
        <strain evidence="5">DSM 16583</strain>
    </source>
</reference>
<organism evidence="4 6">
    <name type="scientific">Pandoraea pulmonicola</name>
    <dbReference type="NCBI Taxonomy" id="93221"/>
    <lineage>
        <taxon>Bacteria</taxon>
        <taxon>Pseudomonadati</taxon>
        <taxon>Pseudomonadota</taxon>
        <taxon>Betaproteobacteria</taxon>
        <taxon>Burkholderiales</taxon>
        <taxon>Burkholderiaceae</taxon>
        <taxon>Pandoraea</taxon>
    </lineage>
</organism>
<keyword evidence="5" id="KW-1185">Reference proteome</keyword>
<proteinExistence type="predicted"/>
<keyword evidence="4" id="KW-0966">Cell projection</keyword>
<accession>A0AAJ4ZB43</accession>
<evidence type="ECO:0000259" key="2">
    <source>
        <dbReference type="Pfam" id="PF01052"/>
    </source>
</evidence>
<dbReference type="KEGG" id="ppul:RO07_13295"/>
<dbReference type="AlphaFoldDB" id="A0AAJ4ZB43"/>
<reference evidence="4 6" key="3">
    <citation type="submission" date="2018-06" db="EMBL/GenBank/DDBJ databases">
        <authorList>
            <consortium name="Pathogen Informatics"/>
            <person name="Doyle S."/>
        </authorList>
    </citation>
    <scope>NUCLEOTIDE SEQUENCE [LARGE SCALE GENOMIC DNA]</scope>
    <source>
        <strain evidence="4 6">NCTC13159</strain>
    </source>
</reference>
<evidence type="ECO:0000313" key="5">
    <source>
        <dbReference type="Proteomes" id="UP000035086"/>
    </source>
</evidence>
<feature type="region of interest" description="Disordered" evidence="1">
    <location>
        <begin position="86"/>
        <end position="123"/>
    </location>
</feature>
<dbReference type="SUPFAM" id="SSF101801">
    <property type="entry name" value="Surface presentation of antigens (SPOA)"/>
    <property type="match status" value="1"/>
</dbReference>
<dbReference type="Pfam" id="PF01052">
    <property type="entry name" value="FliMN_C"/>
    <property type="match status" value="1"/>
</dbReference>
<evidence type="ECO:0000313" key="4">
    <source>
        <dbReference type="EMBL" id="SUA90107.1"/>
    </source>
</evidence>
<sequence length="302" mass="32461">MLGRPTHLLGTFGEALKQHLGQQFIMRLSRRAGASLRVTTVTFSTHSPQMRAWPWRHQSLGAGRIGVHMERALLLKLLEVRYGTPHGMPGKRARSSDNEGGTDGNVGPIDANGASESTDAMPLPLPLPTAEPQPAIAAETATERRLAGSLAAELAQAVARCIAPEHGQTPPDDVAPVAHHPDLFAVCRICSAAGEHLGDLGVSLDGVWQDRLFEKLSGTLQRPPRTARGGAVLSHELRVTLTARLLEMEVPFGELLRLRKGDILPVRMPAAARVFAGDSDVFTAIVAEHNGKLCLTSFNFLD</sequence>
<evidence type="ECO:0000313" key="3">
    <source>
        <dbReference type="EMBL" id="AJC21213.1"/>
    </source>
</evidence>
<evidence type="ECO:0000313" key="6">
    <source>
        <dbReference type="Proteomes" id="UP000254589"/>
    </source>
</evidence>
<feature type="domain" description="Flagellar motor switch protein FliN-like C-terminal" evidence="2">
    <location>
        <begin position="236"/>
        <end position="295"/>
    </location>
</feature>
<gene>
    <name evidence="4" type="ORF">NCTC13159_01586</name>
    <name evidence="3" type="ORF">RO07_13295</name>
</gene>
<name>A0AAJ4ZB43_PANPU</name>
<keyword evidence="4" id="KW-0969">Cilium</keyword>
<keyword evidence="4" id="KW-0282">Flagellum</keyword>
<protein>
    <submittedName>
        <fullName evidence="4">Flagellar motor switch protein</fullName>
    </submittedName>
</protein>
<dbReference type="EMBL" id="CP010310">
    <property type="protein sequence ID" value="AJC21213.1"/>
    <property type="molecule type" value="Genomic_DNA"/>
</dbReference>
<dbReference type="Proteomes" id="UP000254589">
    <property type="component" value="Unassembled WGS sequence"/>
</dbReference>
<dbReference type="InterPro" id="IPR036429">
    <property type="entry name" value="SpoA-like_sf"/>
</dbReference>
<dbReference type="EMBL" id="UGSJ01000001">
    <property type="protein sequence ID" value="SUA90107.1"/>
    <property type="molecule type" value="Genomic_DNA"/>
</dbReference>
<evidence type="ECO:0000256" key="1">
    <source>
        <dbReference type="SAM" id="MobiDB-lite"/>
    </source>
</evidence>